<sequence length="236" mass="27544">MPINCFLQIITRIALLPPSPDPQRRFSMANLHLPLTPRFQIVPQLITPTEDTSNPDPLPSLEAYYQEKENTLSLKEKLAANCHQITKTKPLLYTESLDAFWNSDQKDVAIFPRHEKKKSAGIKRKDEDRKEKKKKKKLVKISMGLQKRQNCQSKNCRSSRRRKYLYTESLYVVWDSDQKDVAIFPRHEKKRSAGIKRKDEDRKEKEEKEKTGKDFYGFAKATELSKQSEEVEDAST</sequence>
<gene>
    <name evidence="2" type="ORF">CDAR_521741</name>
</gene>
<comment type="caution">
    <text evidence="2">The sequence shown here is derived from an EMBL/GenBank/DDBJ whole genome shotgun (WGS) entry which is preliminary data.</text>
</comment>
<evidence type="ECO:0000313" key="3">
    <source>
        <dbReference type="Proteomes" id="UP001054837"/>
    </source>
</evidence>
<evidence type="ECO:0000256" key="1">
    <source>
        <dbReference type="SAM" id="MobiDB-lite"/>
    </source>
</evidence>
<proteinExistence type="predicted"/>
<feature type="region of interest" description="Disordered" evidence="1">
    <location>
        <begin position="185"/>
        <end position="214"/>
    </location>
</feature>
<dbReference type="EMBL" id="BPLQ01000556">
    <property type="protein sequence ID" value="GIX72728.1"/>
    <property type="molecule type" value="Genomic_DNA"/>
</dbReference>
<protein>
    <submittedName>
        <fullName evidence="2">Uncharacterized protein</fullName>
    </submittedName>
</protein>
<evidence type="ECO:0000313" key="2">
    <source>
        <dbReference type="EMBL" id="GIX72728.1"/>
    </source>
</evidence>
<organism evidence="2 3">
    <name type="scientific">Caerostris darwini</name>
    <dbReference type="NCBI Taxonomy" id="1538125"/>
    <lineage>
        <taxon>Eukaryota</taxon>
        <taxon>Metazoa</taxon>
        <taxon>Ecdysozoa</taxon>
        <taxon>Arthropoda</taxon>
        <taxon>Chelicerata</taxon>
        <taxon>Arachnida</taxon>
        <taxon>Araneae</taxon>
        <taxon>Araneomorphae</taxon>
        <taxon>Entelegynae</taxon>
        <taxon>Araneoidea</taxon>
        <taxon>Araneidae</taxon>
        <taxon>Caerostris</taxon>
    </lineage>
</organism>
<dbReference type="Proteomes" id="UP001054837">
    <property type="component" value="Unassembled WGS sequence"/>
</dbReference>
<feature type="region of interest" description="Disordered" evidence="1">
    <location>
        <begin position="112"/>
        <end position="138"/>
    </location>
</feature>
<dbReference type="AlphaFoldDB" id="A0AAV4MK71"/>
<reference evidence="2 3" key="1">
    <citation type="submission" date="2021-06" db="EMBL/GenBank/DDBJ databases">
        <title>Caerostris darwini draft genome.</title>
        <authorList>
            <person name="Kono N."/>
            <person name="Arakawa K."/>
        </authorList>
    </citation>
    <scope>NUCLEOTIDE SEQUENCE [LARGE SCALE GENOMIC DNA]</scope>
</reference>
<accession>A0AAV4MK71</accession>
<feature type="compositionally biased region" description="Basic and acidic residues" evidence="1">
    <location>
        <begin position="196"/>
        <end position="213"/>
    </location>
</feature>
<name>A0AAV4MK71_9ARAC</name>
<keyword evidence="3" id="KW-1185">Reference proteome</keyword>